<gene>
    <name evidence="1" type="ORF">HF526_02270</name>
</gene>
<dbReference type="Proteomes" id="UP000820669">
    <property type="component" value="Unassembled WGS sequence"/>
</dbReference>
<evidence type="ECO:0000313" key="1">
    <source>
        <dbReference type="EMBL" id="NMH96156.1"/>
    </source>
</evidence>
<dbReference type="EMBL" id="JAAXLA010000003">
    <property type="protein sequence ID" value="NMH96156.1"/>
    <property type="molecule type" value="Genomic_DNA"/>
</dbReference>
<protein>
    <submittedName>
        <fullName evidence="1">Uncharacterized protein</fullName>
    </submittedName>
</protein>
<keyword evidence="2" id="KW-1185">Reference proteome</keyword>
<comment type="caution">
    <text evidence="1">The sequence shown here is derived from an EMBL/GenBank/DDBJ whole genome shotgun (WGS) entry which is preliminary data.</text>
</comment>
<reference evidence="1 2" key="1">
    <citation type="submission" date="2020-04" db="EMBL/GenBank/DDBJ databases">
        <authorList>
            <person name="Klaysubun C."/>
            <person name="Duangmal K."/>
            <person name="Lipun K."/>
        </authorList>
    </citation>
    <scope>NUCLEOTIDE SEQUENCE [LARGE SCALE GENOMIC DNA]</scope>
    <source>
        <strain evidence="1 2">K10HN5</strain>
    </source>
</reference>
<proteinExistence type="predicted"/>
<sequence>MDEIAITPAMTAILRDLTYWHTSKVRILRVDASPDHGVRLSVSDLTPAIEQQLRHRYSFPVTCSPWEPLAPAPTATVSMPNACRSNLARNGQGHSAAAQ</sequence>
<evidence type="ECO:0000313" key="2">
    <source>
        <dbReference type="Proteomes" id="UP000820669"/>
    </source>
</evidence>
<accession>A0ABX1S3J8</accession>
<dbReference type="RefSeq" id="WP_169379531.1">
    <property type="nucleotide sequence ID" value="NZ_JAAXLA010000003.1"/>
</dbReference>
<organism evidence="1 2">
    <name type="scientific">Pseudonocardia acidicola</name>
    <dbReference type="NCBI Taxonomy" id="2724939"/>
    <lineage>
        <taxon>Bacteria</taxon>
        <taxon>Bacillati</taxon>
        <taxon>Actinomycetota</taxon>
        <taxon>Actinomycetes</taxon>
        <taxon>Pseudonocardiales</taxon>
        <taxon>Pseudonocardiaceae</taxon>
        <taxon>Pseudonocardia</taxon>
    </lineage>
</organism>
<name>A0ABX1S3J8_9PSEU</name>